<dbReference type="InterPro" id="IPR050908">
    <property type="entry name" value="SmbC-like"/>
</dbReference>
<dbReference type="PANTHER" id="PTHR40055:SF1">
    <property type="entry name" value="TRANSCRIPTIONAL REGULATOR YGIV-RELATED"/>
    <property type="match status" value="1"/>
</dbReference>
<evidence type="ECO:0000313" key="2">
    <source>
        <dbReference type="EMBL" id="MPL58073.1"/>
    </source>
</evidence>
<dbReference type="EMBL" id="VSSQ01000006">
    <property type="protein sequence ID" value="MPL58073.1"/>
    <property type="molecule type" value="Genomic_DNA"/>
</dbReference>
<reference evidence="2" key="1">
    <citation type="submission" date="2019-08" db="EMBL/GenBank/DDBJ databases">
        <authorList>
            <person name="Kucharzyk K."/>
            <person name="Murdoch R.W."/>
            <person name="Higgins S."/>
            <person name="Loffler F."/>
        </authorList>
    </citation>
    <scope>NUCLEOTIDE SEQUENCE</scope>
</reference>
<comment type="caution">
    <text evidence="2">The sequence shown here is derived from an EMBL/GenBank/DDBJ whole genome shotgun (WGS) entry which is preliminary data.</text>
</comment>
<dbReference type="InterPro" id="IPR029442">
    <property type="entry name" value="GyrI-like"/>
</dbReference>
<dbReference type="Pfam" id="PF06445">
    <property type="entry name" value="GyrI-like"/>
    <property type="match status" value="1"/>
</dbReference>
<evidence type="ECO:0000259" key="1">
    <source>
        <dbReference type="SMART" id="SM00871"/>
    </source>
</evidence>
<dbReference type="AlphaFoldDB" id="A0A644STY1"/>
<dbReference type="SMART" id="SM00871">
    <property type="entry name" value="AraC_E_bind"/>
    <property type="match status" value="1"/>
</dbReference>
<name>A0A644STY1_9ZZZZ</name>
<dbReference type="Gene3D" id="3.20.80.10">
    <property type="entry name" value="Regulatory factor, effector binding domain"/>
    <property type="match status" value="1"/>
</dbReference>
<feature type="domain" description="AraC effector-binding" evidence="1">
    <location>
        <begin position="1"/>
        <end position="152"/>
    </location>
</feature>
<dbReference type="InterPro" id="IPR010499">
    <property type="entry name" value="AraC_E-bd"/>
</dbReference>
<proteinExistence type="predicted"/>
<sequence length="154" mass="17706">MEIEDKIVEEQRLAIINYIGNVKDMGILIAKLLAWAEVKKVEVIGNPFSIYFTSPQNTDPEEMVYDMGIPISKDTELSEEGEIKVVELLEHRVLSTIHKGSYETLKQSYEKMVEYSIKNNYDIIGSPKEVYINSPHEVPENELLTEIQFPVIKM</sequence>
<dbReference type="InterPro" id="IPR011256">
    <property type="entry name" value="Reg_factor_effector_dom_sf"/>
</dbReference>
<protein>
    <recommendedName>
        <fullName evidence="1">AraC effector-binding domain-containing protein</fullName>
    </recommendedName>
</protein>
<gene>
    <name evidence="2" type="ORF">SDC9_03604</name>
</gene>
<dbReference type="SUPFAM" id="SSF55136">
    <property type="entry name" value="Probable bacterial effector-binding domain"/>
    <property type="match status" value="1"/>
</dbReference>
<accession>A0A644STY1</accession>
<organism evidence="2">
    <name type="scientific">bioreactor metagenome</name>
    <dbReference type="NCBI Taxonomy" id="1076179"/>
    <lineage>
        <taxon>unclassified sequences</taxon>
        <taxon>metagenomes</taxon>
        <taxon>ecological metagenomes</taxon>
    </lineage>
</organism>
<dbReference type="PANTHER" id="PTHR40055">
    <property type="entry name" value="TRANSCRIPTIONAL REGULATOR YGIV-RELATED"/>
    <property type="match status" value="1"/>
</dbReference>